<dbReference type="Gene3D" id="1.10.8.260">
    <property type="entry name" value="HI0933 insert domain-like"/>
    <property type="match status" value="1"/>
</dbReference>
<dbReference type="SUPFAM" id="SSF51905">
    <property type="entry name" value="FAD/NAD(P)-binding domain"/>
    <property type="match status" value="1"/>
</dbReference>
<evidence type="ECO:0000256" key="3">
    <source>
        <dbReference type="ARBA" id="ARBA00022827"/>
    </source>
</evidence>
<dbReference type="Pfam" id="PF03486">
    <property type="entry name" value="HI0933_like"/>
    <property type="match status" value="1"/>
</dbReference>
<keyword evidence="4" id="KW-0472">Membrane</keyword>
<comment type="caution">
    <text evidence="7">The sequence shown here is derived from an EMBL/GenBank/DDBJ whole genome shotgun (WGS) entry which is preliminary data.</text>
</comment>
<dbReference type="InterPro" id="IPR004792">
    <property type="entry name" value="BaiN-like"/>
</dbReference>
<dbReference type="eggNOG" id="COG2081">
    <property type="taxonomic scope" value="Bacteria"/>
</dbReference>
<feature type="domain" description="RsdA/BaiN/AoA(So)-like Rossmann fold-like" evidence="5">
    <location>
        <begin position="5"/>
        <end position="412"/>
    </location>
</feature>
<protein>
    <submittedName>
        <fullName evidence="7">Flavoprotein family protein</fullName>
    </submittedName>
</protein>
<reference evidence="7" key="1">
    <citation type="submission" date="2009-04" db="EMBL/GenBank/DDBJ databases">
        <authorList>
            <person name="Weinstock G."/>
            <person name="Sodergren E."/>
            <person name="Clifton S."/>
            <person name="Fulton L."/>
            <person name="Fulton B."/>
            <person name="Courtney L."/>
            <person name="Fronick C."/>
            <person name="Harrison M."/>
            <person name="Strong C."/>
            <person name="Farmer C."/>
            <person name="Delahaunty K."/>
            <person name="Markovic C."/>
            <person name="Hall O."/>
            <person name="Minx P."/>
            <person name="Tomlinson C."/>
            <person name="Mitreva M."/>
            <person name="Nelson J."/>
            <person name="Hou S."/>
            <person name="Wollam A."/>
            <person name="Pepin K.H."/>
            <person name="Johnson M."/>
            <person name="Bhonagiri V."/>
            <person name="Nash W.E."/>
            <person name="Warren W."/>
            <person name="Chinwalla A."/>
            <person name="Mardis E.R."/>
            <person name="Wilson R.K."/>
        </authorList>
    </citation>
    <scope>NUCLEOTIDE SEQUENCE [LARGE SCALE GENOMIC DNA]</scope>
    <source>
        <strain evidence="7">DSM 14600</strain>
    </source>
</reference>
<evidence type="ECO:0000256" key="2">
    <source>
        <dbReference type="ARBA" id="ARBA00022630"/>
    </source>
</evidence>
<sequence length="420" mass="45467">MQAYDLIVIGAGASGMAAAIAAASRGASVLILEKNKQVGRKIRMTGNGRCNFSNLRQGRFAYRGADPDFAVRAMEKFGLKETLDFFFDLGILPYEREGCLYPSTQEAASVQKALLCRLLKLGVSIHTGESCRGFAAVRQKDFRYRVAFVDLKSQSKGDYLCRSLLLASGGKAAPASGSTGDGYYWAEKLGHRIIPPAPALVSLKSEWPLLEDLAGLRLQAGIQLLIDGREAAYDQGEIQCNRDGISGIPVLQVSRDASYALNEGSLVSARLLILPWLAMEQRKEKLSEILFGRQKESLESCLQGILPGRLLGLLKEWTGYSLDRRVGGLDAREREDLLNRLLSLEIPIVGTGGYQQAQTTAGGLATDQFSSDSMESLLSPGFYAAGEVLDIDGICGGYNLQWAWTSGCLAGADIAGERHL</sequence>
<keyword evidence="2" id="KW-0285">Flavoprotein</keyword>
<dbReference type="InterPro" id="IPR036188">
    <property type="entry name" value="FAD/NAD-bd_sf"/>
</dbReference>
<evidence type="ECO:0000313" key="7">
    <source>
        <dbReference type="EMBL" id="EEP28332.1"/>
    </source>
</evidence>
<dbReference type="SUPFAM" id="SSF160996">
    <property type="entry name" value="HI0933 insert domain-like"/>
    <property type="match status" value="1"/>
</dbReference>
<evidence type="ECO:0000256" key="1">
    <source>
        <dbReference type="ARBA" id="ARBA00001974"/>
    </source>
</evidence>
<name>C4GB39_9FIRM</name>
<evidence type="ECO:0000313" key="8">
    <source>
        <dbReference type="Proteomes" id="UP000003494"/>
    </source>
</evidence>
<dbReference type="NCBIfam" id="TIGR00275">
    <property type="entry name" value="aminoacetone oxidase family FAD-binding enzyme"/>
    <property type="match status" value="1"/>
</dbReference>
<dbReference type="InterPro" id="IPR023166">
    <property type="entry name" value="BaiN-like_dom_sf"/>
</dbReference>
<comment type="cofactor">
    <cofactor evidence="1">
        <name>FAD</name>
        <dbReference type="ChEBI" id="CHEBI:57692"/>
    </cofactor>
</comment>
<dbReference type="Gene3D" id="2.40.30.10">
    <property type="entry name" value="Translation factors"/>
    <property type="match status" value="1"/>
</dbReference>
<dbReference type="STRING" id="626523.GCWU000342_01140"/>
<dbReference type="HOGENOM" id="CLU_025174_3_1_9"/>
<evidence type="ECO:0000259" key="6">
    <source>
        <dbReference type="Pfam" id="PF22780"/>
    </source>
</evidence>
<evidence type="ECO:0000256" key="4">
    <source>
        <dbReference type="SAM" id="Phobius"/>
    </source>
</evidence>
<gene>
    <name evidence="7" type="ORF">GCWU000342_01140</name>
</gene>
<dbReference type="InterPro" id="IPR055178">
    <property type="entry name" value="RsdA/BaiN/AoA(So)-like_dom"/>
</dbReference>
<feature type="domain" description="RsdA/BaiN/AoA(So)-like insert" evidence="6">
    <location>
        <begin position="198"/>
        <end position="358"/>
    </location>
</feature>
<dbReference type="Pfam" id="PF22780">
    <property type="entry name" value="HI0933_like_1st"/>
    <property type="match status" value="1"/>
</dbReference>
<dbReference type="PANTHER" id="PTHR42887:SF2">
    <property type="entry name" value="OS12G0638800 PROTEIN"/>
    <property type="match status" value="1"/>
</dbReference>
<feature type="transmembrane region" description="Helical" evidence="4">
    <location>
        <begin position="6"/>
        <end position="32"/>
    </location>
</feature>
<keyword evidence="4" id="KW-0812">Transmembrane</keyword>
<proteinExistence type="predicted"/>
<evidence type="ECO:0000259" key="5">
    <source>
        <dbReference type="Pfam" id="PF03486"/>
    </source>
</evidence>
<dbReference type="InterPro" id="IPR057661">
    <property type="entry name" value="RsdA/BaiN/AoA(So)_Rossmann"/>
</dbReference>
<dbReference type="PANTHER" id="PTHR42887">
    <property type="entry name" value="OS12G0638800 PROTEIN"/>
    <property type="match status" value="1"/>
</dbReference>
<keyword evidence="3" id="KW-0274">FAD</keyword>
<dbReference type="Gene3D" id="3.50.50.60">
    <property type="entry name" value="FAD/NAD(P)-binding domain"/>
    <property type="match status" value="1"/>
</dbReference>
<keyword evidence="8" id="KW-1185">Reference proteome</keyword>
<dbReference type="PRINTS" id="PR00368">
    <property type="entry name" value="FADPNR"/>
</dbReference>
<dbReference type="EMBL" id="ACIP02000002">
    <property type="protein sequence ID" value="EEP28332.1"/>
    <property type="molecule type" value="Genomic_DNA"/>
</dbReference>
<keyword evidence="4" id="KW-1133">Transmembrane helix</keyword>
<dbReference type="PRINTS" id="PR00411">
    <property type="entry name" value="PNDRDTASEI"/>
</dbReference>
<dbReference type="AlphaFoldDB" id="C4GB39"/>
<organism evidence="7 8">
    <name type="scientific">Shuttleworthella satelles DSM 14600</name>
    <dbReference type="NCBI Taxonomy" id="626523"/>
    <lineage>
        <taxon>Bacteria</taxon>
        <taxon>Bacillati</taxon>
        <taxon>Bacillota</taxon>
        <taxon>Clostridia</taxon>
        <taxon>Lachnospirales</taxon>
        <taxon>Lachnospiraceae</taxon>
        <taxon>Shuttleworthella</taxon>
    </lineage>
</organism>
<dbReference type="RefSeq" id="WP_006906150.1">
    <property type="nucleotide sequence ID" value="NZ_GG665866.1"/>
</dbReference>
<dbReference type="Proteomes" id="UP000003494">
    <property type="component" value="Unassembled WGS sequence"/>
</dbReference>
<accession>C4GB39</accession>